<dbReference type="EMBL" id="JACSZT010000009">
    <property type="protein sequence ID" value="MBC6499413.1"/>
    <property type="molecule type" value="Genomic_DNA"/>
</dbReference>
<comment type="caution">
    <text evidence="5">The sequence shown here is derived from an EMBL/GenBank/DDBJ whole genome shotgun (WGS) entry which is preliminary data.</text>
</comment>
<reference evidence="5" key="1">
    <citation type="submission" date="2020-08" db="EMBL/GenBank/DDBJ databases">
        <title>Complete genome sequence of Weissella confusa strain FS54 provides insights into metabolic potential.</title>
        <authorList>
            <person name="Fhoula I."/>
            <person name="Najjari A."/>
            <person name="Lekired A."/>
            <person name="Bessrour-Aouam N."/>
            <person name="Jaballah S."/>
            <person name="Klibi N."/>
            <person name="Ouzari H.-I."/>
        </authorList>
    </citation>
    <scope>NUCLEOTIDE SEQUENCE</scope>
    <source>
        <strain evidence="5">FS54</strain>
    </source>
</reference>
<keyword evidence="1" id="KW-0554">One-carbon metabolism</keyword>
<name>A0A923NG46_WEICO</name>
<accession>A0A923NG46</accession>
<dbReference type="GO" id="GO:0004329">
    <property type="term" value="F:formate-tetrahydrofolate ligase activity"/>
    <property type="evidence" value="ECO:0007669"/>
    <property type="project" value="InterPro"/>
</dbReference>
<dbReference type="AlphaFoldDB" id="A0A923NG46"/>
<keyword evidence="4" id="KW-0067">ATP-binding</keyword>
<dbReference type="SUPFAM" id="SSF52540">
    <property type="entry name" value="P-loop containing nucleoside triphosphate hydrolases"/>
    <property type="match status" value="1"/>
</dbReference>
<dbReference type="Gene3D" id="3.40.50.300">
    <property type="entry name" value="P-loop containing nucleotide triphosphate hydrolases"/>
    <property type="match status" value="1"/>
</dbReference>
<evidence type="ECO:0000256" key="1">
    <source>
        <dbReference type="ARBA" id="ARBA00022563"/>
    </source>
</evidence>
<dbReference type="InterPro" id="IPR027417">
    <property type="entry name" value="P-loop_NTPase"/>
</dbReference>
<dbReference type="GO" id="GO:0006730">
    <property type="term" value="P:one-carbon metabolic process"/>
    <property type="evidence" value="ECO:0007669"/>
    <property type="project" value="UniProtKB-KW"/>
</dbReference>
<evidence type="ECO:0000256" key="4">
    <source>
        <dbReference type="ARBA" id="ARBA00022840"/>
    </source>
</evidence>
<keyword evidence="3" id="KW-0547">Nucleotide-binding</keyword>
<dbReference type="InterPro" id="IPR000559">
    <property type="entry name" value="Formate_THF_ligase"/>
</dbReference>
<dbReference type="GO" id="GO:0005524">
    <property type="term" value="F:ATP binding"/>
    <property type="evidence" value="ECO:0007669"/>
    <property type="project" value="UniProtKB-KW"/>
</dbReference>
<evidence type="ECO:0000313" key="5">
    <source>
        <dbReference type="EMBL" id="MBC6499413.1"/>
    </source>
</evidence>
<dbReference type="Proteomes" id="UP000650485">
    <property type="component" value="Unassembled WGS sequence"/>
</dbReference>
<evidence type="ECO:0000256" key="3">
    <source>
        <dbReference type="ARBA" id="ARBA00022741"/>
    </source>
</evidence>
<gene>
    <name evidence="5" type="ORF">H7R52_13545</name>
</gene>
<proteinExistence type="predicted"/>
<evidence type="ECO:0000256" key="2">
    <source>
        <dbReference type="ARBA" id="ARBA00022598"/>
    </source>
</evidence>
<dbReference type="Pfam" id="PF01268">
    <property type="entry name" value="FTHFS"/>
    <property type="match status" value="1"/>
</dbReference>
<sequence length="49" mass="5388">MQTDIEIAQAAEVWPIEKIAEKAGLTAAEWEPYGRDKAKISPELSCANN</sequence>
<evidence type="ECO:0000313" key="6">
    <source>
        <dbReference type="Proteomes" id="UP000650485"/>
    </source>
</evidence>
<protein>
    <submittedName>
        <fullName evidence="5">Formate--tetrahydrofolate ligase</fullName>
    </submittedName>
</protein>
<organism evidence="5 6">
    <name type="scientific">Weissella confusa</name>
    <name type="common">Lactobacillus confusus</name>
    <dbReference type="NCBI Taxonomy" id="1583"/>
    <lineage>
        <taxon>Bacteria</taxon>
        <taxon>Bacillati</taxon>
        <taxon>Bacillota</taxon>
        <taxon>Bacilli</taxon>
        <taxon>Lactobacillales</taxon>
        <taxon>Lactobacillaceae</taxon>
        <taxon>Weissella</taxon>
    </lineage>
</organism>
<keyword evidence="2 5" id="KW-0436">Ligase</keyword>